<dbReference type="PROSITE" id="PS00671">
    <property type="entry name" value="D_2_HYDROXYACID_DH_3"/>
    <property type="match status" value="1"/>
</dbReference>
<evidence type="ECO:0000313" key="13">
    <source>
        <dbReference type="EMBL" id="MBU5672729.1"/>
    </source>
</evidence>
<keyword evidence="14" id="KW-1185">Reference proteome</keyword>
<dbReference type="InterPro" id="IPR006139">
    <property type="entry name" value="D-isomer_2_OHA_DH_cat_dom"/>
</dbReference>
<evidence type="ECO:0000256" key="11">
    <source>
        <dbReference type="RuleBase" id="RU363003"/>
    </source>
</evidence>
<comment type="catalytic activity">
    <reaction evidence="9">
        <text>(R)-2-hydroxyglutarate + NAD(+) = 2-oxoglutarate + NADH + H(+)</text>
        <dbReference type="Rhea" id="RHEA:49612"/>
        <dbReference type="ChEBI" id="CHEBI:15378"/>
        <dbReference type="ChEBI" id="CHEBI:15801"/>
        <dbReference type="ChEBI" id="CHEBI:16810"/>
        <dbReference type="ChEBI" id="CHEBI:57540"/>
        <dbReference type="ChEBI" id="CHEBI:57945"/>
        <dbReference type="EC" id="1.1.1.399"/>
    </reaction>
</comment>
<evidence type="ECO:0000256" key="2">
    <source>
        <dbReference type="ARBA" id="ARBA00005216"/>
    </source>
</evidence>
<dbReference type="PROSITE" id="PS00065">
    <property type="entry name" value="D_2_HYDROXYACID_DH_1"/>
    <property type="match status" value="1"/>
</dbReference>
<dbReference type="GO" id="GO:0004617">
    <property type="term" value="F:phosphoglycerate dehydrogenase activity"/>
    <property type="evidence" value="ECO:0007669"/>
    <property type="project" value="UniProtKB-EC"/>
</dbReference>
<dbReference type="Pfam" id="PF19304">
    <property type="entry name" value="PGDH_inter"/>
    <property type="match status" value="1"/>
</dbReference>
<reference evidence="13 14" key="1">
    <citation type="submission" date="2021-06" db="EMBL/GenBank/DDBJ databases">
        <authorList>
            <person name="Sun Q."/>
            <person name="Li D."/>
        </authorList>
    </citation>
    <scope>NUCLEOTIDE SEQUENCE [LARGE SCALE GENOMIC DNA]</scope>
    <source>
        <strain evidence="13 14">MSJ-6</strain>
    </source>
</reference>
<protein>
    <recommendedName>
        <fullName evidence="4 11">D-3-phosphoglycerate dehydrogenase</fullName>
        <ecNumber evidence="11">1.1.1.95</ecNumber>
    </recommendedName>
</protein>
<comment type="similarity">
    <text evidence="3 11">Belongs to the D-isomer specific 2-hydroxyacid dehydrogenase family.</text>
</comment>
<dbReference type="PROSITE" id="PS51671">
    <property type="entry name" value="ACT"/>
    <property type="match status" value="1"/>
</dbReference>
<dbReference type="Pfam" id="PF02826">
    <property type="entry name" value="2-Hacid_dh_C"/>
    <property type="match status" value="1"/>
</dbReference>
<organism evidence="13 14">
    <name type="scientific">Paenibacillus brevis</name>
    <dbReference type="NCBI Taxonomy" id="2841508"/>
    <lineage>
        <taxon>Bacteria</taxon>
        <taxon>Bacillati</taxon>
        <taxon>Bacillota</taxon>
        <taxon>Bacilli</taxon>
        <taxon>Bacillales</taxon>
        <taxon>Paenibacillaceae</taxon>
        <taxon>Paenibacillus</taxon>
    </lineage>
</organism>
<name>A0ABS6FR66_9BACL</name>
<dbReference type="InterPro" id="IPR029752">
    <property type="entry name" value="D-isomer_DH_CS1"/>
</dbReference>
<keyword evidence="6 11" id="KW-0560">Oxidoreductase</keyword>
<dbReference type="EC" id="1.1.1.95" evidence="11"/>
<dbReference type="InterPro" id="IPR029753">
    <property type="entry name" value="D-isomer_DH_CS"/>
</dbReference>
<evidence type="ECO:0000256" key="7">
    <source>
        <dbReference type="ARBA" id="ARBA00023027"/>
    </source>
</evidence>
<keyword evidence="7 11" id="KW-0520">NAD</keyword>
<evidence type="ECO:0000256" key="4">
    <source>
        <dbReference type="ARBA" id="ARBA00021582"/>
    </source>
</evidence>
<dbReference type="InterPro" id="IPR045626">
    <property type="entry name" value="PGDH_ASB_dom"/>
</dbReference>
<dbReference type="CDD" id="cd04902">
    <property type="entry name" value="ACT_3PGDH-xct"/>
    <property type="match status" value="1"/>
</dbReference>
<evidence type="ECO:0000256" key="9">
    <source>
        <dbReference type="ARBA" id="ARBA00048126"/>
    </source>
</evidence>
<dbReference type="CDD" id="cd12173">
    <property type="entry name" value="PGDH_4"/>
    <property type="match status" value="1"/>
</dbReference>
<gene>
    <name evidence="13" type="primary">serA</name>
    <name evidence="13" type="ORF">KQJ23_12910</name>
</gene>
<dbReference type="PANTHER" id="PTHR42789">
    <property type="entry name" value="D-ISOMER SPECIFIC 2-HYDROXYACID DEHYDROGENASE FAMILY PROTEIN (AFU_ORTHOLOGUE AFUA_6G10090)"/>
    <property type="match status" value="1"/>
</dbReference>
<dbReference type="PROSITE" id="PS00670">
    <property type="entry name" value="D_2_HYDROXYACID_DH_2"/>
    <property type="match status" value="1"/>
</dbReference>
<evidence type="ECO:0000259" key="12">
    <source>
        <dbReference type="PROSITE" id="PS51671"/>
    </source>
</evidence>
<dbReference type="InterPro" id="IPR006140">
    <property type="entry name" value="D-isomer_DH_NAD-bd"/>
</dbReference>
<comment type="pathway">
    <text evidence="2 11">Amino-acid biosynthesis; L-serine biosynthesis; L-serine from 3-phospho-D-glycerate: step 1/3.</text>
</comment>
<keyword evidence="8 11" id="KW-0718">Serine biosynthesis</keyword>
<evidence type="ECO:0000256" key="10">
    <source>
        <dbReference type="ARBA" id="ARBA00048731"/>
    </source>
</evidence>
<dbReference type="RefSeq" id="WP_216479302.1">
    <property type="nucleotide sequence ID" value="NZ_JAHLQJ010000010.1"/>
</dbReference>
<dbReference type="Pfam" id="PF01842">
    <property type="entry name" value="ACT"/>
    <property type="match status" value="1"/>
</dbReference>
<dbReference type="NCBIfam" id="TIGR01327">
    <property type="entry name" value="PGDH"/>
    <property type="match status" value="1"/>
</dbReference>
<evidence type="ECO:0000256" key="3">
    <source>
        <dbReference type="ARBA" id="ARBA00005854"/>
    </source>
</evidence>
<proteinExistence type="inferred from homology"/>
<evidence type="ECO:0000256" key="5">
    <source>
        <dbReference type="ARBA" id="ARBA00022605"/>
    </source>
</evidence>
<dbReference type="Proteomes" id="UP000743001">
    <property type="component" value="Unassembled WGS sequence"/>
</dbReference>
<dbReference type="InterPro" id="IPR050857">
    <property type="entry name" value="D-2-hydroxyacid_DH"/>
</dbReference>
<comment type="catalytic activity">
    <reaction evidence="10 11">
        <text>(2R)-3-phosphoglycerate + NAD(+) = 3-phosphooxypyruvate + NADH + H(+)</text>
        <dbReference type="Rhea" id="RHEA:12641"/>
        <dbReference type="ChEBI" id="CHEBI:15378"/>
        <dbReference type="ChEBI" id="CHEBI:18110"/>
        <dbReference type="ChEBI" id="CHEBI:57540"/>
        <dbReference type="ChEBI" id="CHEBI:57945"/>
        <dbReference type="ChEBI" id="CHEBI:58272"/>
        <dbReference type="EC" id="1.1.1.95"/>
    </reaction>
</comment>
<dbReference type="PANTHER" id="PTHR42789:SF1">
    <property type="entry name" value="D-ISOMER SPECIFIC 2-HYDROXYACID DEHYDROGENASE FAMILY PROTEIN (AFU_ORTHOLOGUE AFUA_6G10090)"/>
    <property type="match status" value="1"/>
</dbReference>
<evidence type="ECO:0000256" key="1">
    <source>
        <dbReference type="ARBA" id="ARBA00003800"/>
    </source>
</evidence>
<evidence type="ECO:0000256" key="6">
    <source>
        <dbReference type="ARBA" id="ARBA00023002"/>
    </source>
</evidence>
<evidence type="ECO:0000313" key="14">
    <source>
        <dbReference type="Proteomes" id="UP000743001"/>
    </source>
</evidence>
<evidence type="ECO:0000256" key="8">
    <source>
        <dbReference type="ARBA" id="ARBA00023299"/>
    </source>
</evidence>
<comment type="caution">
    <text evidence="13">The sequence shown here is derived from an EMBL/GenBank/DDBJ whole genome shotgun (WGS) entry which is preliminary data.</text>
</comment>
<feature type="domain" description="ACT" evidence="12">
    <location>
        <begin position="456"/>
        <end position="529"/>
    </location>
</feature>
<dbReference type="Pfam" id="PF00389">
    <property type="entry name" value="2-Hacid_dh"/>
    <property type="match status" value="1"/>
</dbReference>
<dbReference type="EMBL" id="JAHLQJ010000010">
    <property type="protein sequence ID" value="MBU5672729.1"/>
    <property type="molecule type" value="Genomic_DNA"/>
</dbReference>
<dbReference type="InterPro" id="IPR006236">
    <property type="entry name" value="PGDH"/>
</dbReference>
<dbReference type="InterPro" id="IPR002912">
    <property type="entry name" value="ACT_dom"/>
</dbReference>
<comment type="function">
    <text evidence="1">Catalyzes the reversible oxidation of 3-phospho-D-glycerate to 3-phosphonooxypyruvate, the first step of the phosphorylated L-serine biosynthesis pathway. Also catalyzes the reversible oxidation of 2-hydroxyglutarate to 2-oxoglutarate.</text>
</comment>
<accession>A0ABS6FR66</accession>
<sequence>MFKVLVSDPISDMGIQQLMDASDVIVDKKPGLSEDELVGIIGEYDALLVRSQTKVTEKIMAAGTQLKVIGRAGVGVDNINLEAATNRGIVVINAPDGNTITTCEHAFAMMMALARHIPQAYAKTIQGTWDRKFLGVELRNKTLGVLGMGRIGSEVAKRAKAFGMDILGYDPFLTEDRAEKIGVKVATVDEIVRQADFITVHTPLTPETKHMISRPQFEVMKKGMRIINCARGGVVDELALVEAIDQGIVAGAAFDVFEKEPPEADHPFLNHPKVIVTPHLGASTVEAQENVAIDVSEQVLHILRNEPFKNAVNMPPVAPSVMSKLQPFFGLGEKIGTFATQLNNEAVKEIHVDYAGDLSEVDTQPLTRYVIKGVLSRHFGSDVNIVNSMHLAKIRDVNVVVSKASATKGFTNLLSVTLKFSDGTERRVAGTLLNGFGARIVQIDKFPVDFAPEGNLVFIAHNDKPGIIGNVGTLLGKNNVNIATMQVGRKIVGGDAIMVLGVDKEAPKEVLNELTKLAEINKALQINFN</sequence>
<keyword evidence="5 11" id="KW-0028">Amino-acid biosynthesis</keyword>